<dbReference type="EMBL" id="MU253739">
    <property type="protein sequence ID" value="KAG9249093.1"/>
    <property type="molecule type" value="Genomic_DNA"/>
</dbReference>
<evidence type="ECO:0000256" key="5">
    <source>
        <dbReference type="SAM" id="MobiDB-lite"/>
    </source>
</evidence>
<evidence type="ECO:0000256" key="2">
    <source>
        <dbReference type="ARBA" id="ARBA00010511"/>
    </source>
</evidence>
<evidence type="ECO:0000256" key="4">
    <source>
        <dbReference type="ARBA" id="ARBA00023242"/>
    </source>
</evidence>
<dbReference type="GO" id="GO:0005634">
    <property type="term" value="C:nucleus"/>
    <property type="evidence" value="ECO:0007669"/>
    <property type="project" value="UniProtKB-SubCell"/>
</dbReference>
<dbReference type="GO" id="GO:0006364">
    <property type="term" value="P:rRNA processing"/>
    <property type="evidence" value="ECO:0007669"/>
    <property type="project" value="TreeGrafter"/>
</dbReference>
<sequence>MSLPPELGWLSFQLASISAEDLPRHVPELLRLVLRCGIALSSPAASKSTPSEFTVPVHKLRTQISSLLNGKSPEGRFAAVVLVKGAVEVGEWEVLQTSEQWVRGLLSILVKPDTYATKELCIITLTKIYCMTLQYQTLVREITTPTLPAFITSCLNLLSSKSTTNKLMPSPLTEVVFWSFATLLPRHTTIYRPFASQIRTIARPYLASTLSEGFVPSSVQRSARRLAVLLHQTAAKSAGGEEWGKAFRSAVKEAHVTADQVLRAVIETWESTAGYIPTDPDIGLELSGGGEDVDSLPPWQGVDAGIQRLVGLLGLIEEYFKPETSFPVAIPLAIVVDLIDRMLMVLPSSAKRDSLDEAVRIRSGIDRKERDGLWSGIPAVYIGALQLLRVVEDRLQASYLTLAQGSVERVAWVFSSGKHDPVFRVEVYQVIAKSLRYIGRSIGKQVCDSLLPIIQACCHDLSVPNQTEQRSSITAASTSDVKNANGKRPLSHQTADTFLHGSSGPPVHVNVVVMSDIGSAASDLLPLCLSHLPQESISLNTRSLLERTVILSRNKSGMLASILNPWIGKLRRRVAPSLLPYASGAFSDSAEIESLLRPRMPLLQAEVTSREVDMNNYREENDESDENGDKMDEDSIIAEAVVSDVQNQHPGLGLVVPTPEVPTPSFNLATSTSTPALGPQPTALPFGTQETQNFSSSLTNVELAESTRRKTLFHTLETDGTSGTPQQHSHAIEHDTGSDDGSVHLVMELESDSDSDSD</sequence>
<evidence type="ECO:0000256" key="1">
    <source>
        <dbReference type="ARBA" id="ARBA00004123"/>
    </source>
</evidence>
<dbReference type="AlphaFoldDB" id="A0A9P7ZCU7"/>
<evidence type="ECO:0000313" key="8">
    <source>
        <dbReference type="Proteomes" id="UP000887226"/>
    </source>
</evidence>
<dbReference type="SUPFAM" id="SSF48371">
    <property type="entry name" value="ARM repeat"/>
    <property type="match status" value="1"/>
</dbReference>
<dbReference type="PANTHER" id="PTHR34105">
    <property type="entry name" value="PROLINE-, GLUTAMIC ACID- AND LEUCINE-RICH PROTEIN 1"/>
    <property type="match status" value="1"/>
</dbReference>
<dbReference type="OrthoDB" id="20900at2759"/>
<comment type="caution">
    <text evidence="7">The sequence shown here is derived from an EMBL/GenBank/DDBJ whole genome shotgun (WGS) entry which is preliminary data.</text>
</comment>
<keyword evidence="8" id="KW-1185">Reference proteome</keyword>
<evidence type="ECO:0000313" key="7">
    <source>
        <dbReference type="EMBL" id="KAG9249093.1"/>
    </source>
</evidence>
<dbReference type="Pfam" id="PF08167">
    <property type="entry name" value="RIX1"/>
    <property type="match status" value="1"/>
</dbReference>
<dbReference type="InterPro" id="IPR016024">
    <property type="entry name" value="ARM-type_fold"/>
</dbReference>
<dbReference type="Proteomes" id="UP000887226">
    <property type="component" value="Unassembled WGS sequence"/>
</dbReference>
<dbReference type="InterPro" id="IPR012583">
    <property type="entry name" value="RIX1_N"/>
</dbReference>
<evidence type="ECO:0000259" key="6">
    <source>
        <dbReference type="Pfam" id="PF08167"/>
    </source>
</evidence>
<accession>A0A9P7ZCU7</accession>
<proteinExistence type="inferred from homology"/>
<protein>
    <recommendedName>
        <fullName evidence="3">Pre-rRNA-processing protein RIX1</fullName>
    </recommendedName>
</protein>
<organism evidence="7 8">
    <name type="scientific">Calycina marina</name>
    <dbReference type="NCBI Taxonomy" id="1763456"/>
    <lineage>
        <taxon>Eukaryota</taxon>
        <taxon>Fungi</taxon>
        <taxon>Dikarya</taxon>
        <taxon>Ascomycota</taxon>
        <taxon>Pezizomycotina</taxon>
        <taxon>Leotiomycetes</taxon>
        <taxon>Helotiales</taxon>
        <taxon>Pezizellaceae</taxon>
        <taxon>Calycina</taxon>
    </lineage>
</organism>
<feature type="domain" description="Pre-rRNA-processing protein RIX1 N-terminal" evidence="6">
    <location>
        <begin position="10"/>
        <end position="209"/>
    </location>
</feature>
<name>A0A9P7ZCU7_9HELO</name>
<dbReference type="PANTHER" id="PTHR34105:SF1">
    <property type="entry name" value="PROLINE-, GLUTAMIC ACID- AND LEUCINE-RICH PROTEIN 1"/>
    <property type="match status" value="1"/>
</dbReference>
<gene>
    <name evidence="7" type="ORF">BJ878DRAFT_432029</name>
</gene>
<reference evidence="7" key="1">
    <citation type="journal article" date="2021" name="IMA Fungus">
        <title>Genomic characterization of three marine fungi, including Emericellopsis atlantica sp. nov. with signatures of a generalist lifestyle and marine biomass degradation.</title>
        <authorList>
            <person name="Hagestad O.C."/>
            <person name="Hou L."/>
            <person name="Andersen J.H."/>
            <person name="Hansen E.H."/>
            <person name="Altermark B."/>
            <person name="Li C."/>
            <person name="Kuhnert E."/>
            <person name="Cox R.J."/>
            <person name="Crous P.W."/>
            <person name="Spatafora J.W."/>
            <person name="Lail K."/>
            <person name="Amirebrahimi M."/>
            <person name="Lipzen A."/>
            <person name="Pangilinan J."/>
            <person name="Andreopoulos W."/>
            <person name="Hayes R.D."/>
            <person name="Ng V."/>
            <person name="Grigoriev I.V."/>
            <person name="Jackson S.A."/>
            <person name="Sutton T.D.S."/>
            <person name="Dobson A.D.W."/>
            <person name="Rama T."/>
        </authorList>
    </citation>
    <scope>NUCLEOTIDE SEQUENCE</scope>
    <source>
        <strain evidence="7">TRa3180A</strain>
    </source>
</reference>
<comment type="similarity">
    <text evidence="2">Belongs to the RIX1/PELP1 family.</text>
</comment>
<keyword evidence="4" id="KW-0539">Nucleus</keyword>
<comment type="subcellular location">
    <subcellularLocation>
        <location evidence="1">Nucleus</location>
    </subcellularLocation>
</comment>
<feature type="region of interest" description="Disordered" evidence="5">
    <location>
        <begin position="717"/>
        <end position="743"/>
    </location>
</feature>
<evidence type="ECO:0000256" key="3">
    <source>
        <dbReference type="ARBA" id="ARBA00021502"/>
    </source>
</evidence>
<feature type="compositionally biased region" description="Polar residues" evidence="5">
    <location>
        <begin position="718"/>
        <end position="729"/>
    </location>
</feature>